<evidence type="ECO:0000313" key="2">
    <source>
        <dbReference type="EMBL" id="PKA66669.1"/>
    </source>
</evidence>
<keyword evidence="3" id="KW-1185">Reference proteome</keyword>
<evidence type="ECO:0000256" key="1">
    <source>
        <dbReference type="SAM" id="SignalP"/>
    </source>
</evidence>
<keyword evidence="1" id="KW-0732">Signal</keyword>
<dbReference type="EMBL" id="KZ451885">
    <property type="protein sequence ID" value="PKA66669.1"/>
    <property type="molecule type" value="Genomic_DNA"/>
</dbReference>
<evidence type="ECO:0000313" key="3">
    <source>
        <dbReference type="Proteomes" id="UP000236161"/>
    </source>
</evidence>
<dbReference type="Proteomes" id="UP000236161">
    <property type="component" value="Unassembled WGS sequence"/>
</dbReference>
<sequence>MVNFISLLSLLLGDGIYHEDGSLFFVVSENAYCFYFIWKEVVQELSNLALIVMEQKYGDSSANLHQIRSLSCGALLAEPLLARPDLAFPQRRLRRSHVAGRLLLRQARGRARAVGTTNCATRSASSKACTYGFIFVDLLRYARSKSTELIKEFKFCDLLDKFQLCSLTPKLPHLAFCDLILWNAATTHSIKLTCQKLMELENGKGRFLKVFNAAQLWETK</sequence>
<dbReference type="AlphaFoldDB" id="A0A2I0BFV8"/>
<reference evidence="2 3" key="1">
    <citation type="journal article" date="2017" name="Nature">
        <title>The Apostasia genome and the evolution of orchids.</title>
        <authorList>
            <person name="Zhang G.Q."/>
            <person name="Liu K.W."/>
            <person name="Li Z."/>
            <person name="Lohaus R."/>
            <person name="Hsiao Y.Y."/>
            <person name="Niu S.C."/>
            <person name="Wang J.Y."/>
            <person name="Lin Y.C."/>
            <person name="Xu Q."/>
            <person name="Chen L.J."/>
            <person name="Yoshida K."/>
            <person name="Fujiwara S."/>
            <person name="Wang Z.W."/>
            <person name="Zhang Y.Q."/>
            <person name="Mitsuda N."/>
            <person name="Wang M."/>
            <person name="Liu G.H."/>
            <person name="Pecoraro L."/>
            <person name="Huang H.X."/>
            <person name="Xiao X.J."/>
            <person name="Lin M."/>
            <person name="Wu X.Y."/>
            <person name="Wu W.L."/>
            <person name="Chen Y.Y."/>
            <person name="Chang S.B."/>
            <person name="Sakamoto S."/>
            <person name="Ohme-Takagi M."/>
            <person name="Yagi M."/>
            <person name="Zeng S.J."/>
            <person name="Shen C.Y."/>
            <person name="Yeh C.M."/>
            <person name="Luo Y.B."/>
            <person name="Tsai W.C."/>
            <person name="Van de Peer Y."/>
            <person name="Liu Z.J."/>
        </authorList>
    </citation>
    <scope>NUCLEOTIDE SEQUENCE [LARGE SCALE GENOMIC DNA]</scope>
    <source>
        <strain evidence="3">cv. Shenzhen</strain>
        <tissue evidence="2">Stem</tissue>
    </source>
</reference>
<feature type="signal peptide" evidence="1">
    <location>
        <begin position="1"/>
        <end position="15"/>
    </location>
</feature>
<proteinExistence type="predicted"/>
<organism evidence="2 3">
    <name type="scientific">Apostasia shenzhenica</name>
    <dbReference type="NCBI Taxonomy" id="1088818"/>
    <lineage>
        <taxon>Eukaryota</taxon>
        <taxon>Viridiplantae</taxon>
        <taxon>Streptophyta</taxon>
        <taxon>Embryophyta</taxon>
        <taxon>Tracheophyta</taxon>
        <taxon>Spermatophyta</taxon>
        <taxon>Magnoliopsida</taxon>
        <taxon>Liliopsida</taxon>
        <taxon>Asparagales</taxon>
        <taxon>Orchidaceae</taxon>
        <taxon>Apostasioideae</taxon>
        <taxon>Apostasia</taxon>
    </lineage>
</organism>
<protein>
    <submittedName>
        <fullName evidence="2">Uncharacterized protein</fullName>
    </submittedName>
</protein>
<gene>
    <name evidence="2" type="ORF">AXF42_Ash003324</name>
</gene>
<name>A0A2I0BFV8_9ASPA</name>
<accession>A0A2I0BFV8</accession>
<feature type="chain" id="PRO_5014177765" evidence="1">
    <location>
        <begin position="16"/>
        <end position="220"/>
    </location>
</feature>